<feature type="domain" description="Response regulatory" evidence="10">
    <location>
        <begin position="3"/>
        <end position="120"/>
    </location>
</feature>
<evidence type="ECO:0000259" key="9">
    <source>
        <dbReference type="PROSITE" id="PS01124"/>
    </source>
</evidence>
<dbReference type="OrthoDB" id="159632at2"/>
<dbReference type="SUPFAM" id="SSF46689">
    <property type="entry name" value="Homeodomain-like"/>
    <property type="match status" value="2"/>
</dbReference>
<evidence type="ECO:0000256" key="3">
    <source>
        <dbReference type="ARBA" id="ARBA00022553"/>
    </source>
</evidence>
<dbReference type="InterPro" id="IPR018060">
    <property type="entry name" value="HTH_AraC"/>
</dbReference>
<evidence type="ECO:0000313" key="11">
    <source>
        <dbReference type="EMBL" id="RTE11405.1"/>
    </source>
</evidence>
<dbReference type="RefSeq" id="WP_126139575.1">
    <property type="nucleotide sequence ID" value="NZ_RXHU01000009.1"/>
</dbReference>
<reference evidence="11 12" key="1">
    <citation type="submission" date="2018-12" db="EMBL/GenBank/DDBJ databases">
        <title>Bacillus ochoae sp. nov., Paenibacillus whitsoniae sp. nov., Paenibacillus spiritus sp. nov. Isolated from the Mars Exploration Rover during spacecraft assembly.</title>
        <authorList>
            <person name="Seuylemezian A."/>
            <person name="Vaishampayan P."/>
        </authorList>
    </citation>
    <scope>NUCLEOTIDE SEQUENCE [LARGE SCALE GENOMIC DNA]</scope>
    <source>
        <strain evidence="11 12">MER 54</strain>
    </source>
</reference>
<name>A0A430JK10_9BACL</name>
<feature type="domain" description="HTH araC/xylS-type" evidence="9">
    <location>
        <begin position="154"/>
        <end position="251"/>
    </location>
</feature>
<dbReference type="SMART" id="SM00448">
    <property type="entry name" value="REC"/>
    <property type="match status" value="1"/>
</dbReference>
<dbReference type="InterPro" id="IPR020449">
    <property type="entry name" value="Tscrpt_reg_AraC-type_HTH"/>
</dbReference>
<dbReference type="EMBL" id="RXHU01000009">
    <property type="protein sequence ID" value="RTE11405.1"/>
    <property type="molecule type" value="Genomic_DNA"/>
</dbReference>
<evidence type="ECO:0000256" key="2">
    <source>
        <dbReference type="ARBA" id="ARBA00022490"/>
    </source>
</evidence>
<dbReference type="SMART" id="SM00342">
    <property type="entry name" value="HTH_ARAC"/>
    <property type="match status" value="1"/>
</dbReference>
<evidence type="ECO:0000256" key="6">
    <source>
        <dbReference type="ARBA" id="ARBA00023125"/>
    </source>
</evidence>
<evidence type="ECO:0000256" key="5">
    <source>
        <dbReference type="ARBA" id="ARBA00023015"/>
    </source>
</evidence>
<keyword evidence="12" id="KW-1185">Reference proteome</keyword>
<evidence type="ECO:0000256" key="7">
    <source>
        <dbReference type="ARBA" id="ARBA00023163"/>
    </source>
</evidence>
<dbReference type="GO" id="GO:0000160">
    <property type="term" value="P:phosphorelay signal transduction system"/>
    <property type="evidence" value="ECO:0007669"/>
    <property type="project" value="UniProtKB-KW"/>
</dbReference>
<proteinExistence type="predicted"/>
<comment type="subcellular location">
    <subcellularLocation>
        <location evidence="1">Cytoplasm</location>
    </subcellularLocation>
</comment>
<dbReference type="InterPro" id="IPR011006">
    <property type="entry name" value="CheY-like_superfamily"/>
</dbReference>
<evidence type="ECO:0000259" key="10">
    <source>
        <dbReference type="PROSITE" id="PS50110"/>
    </source>
</evidence>
<dbReference type="InterPro" id="IPR001789">
    <property type="entry name" value="Sig_transdc_resp-reg_receiver"/>
</dbReference>
<dbReference type="InterPro" id="IPR009057">
    <property type="entry name" value="Homeodomain-like_sf"/>
</dbReference>
<sequence length="252" mass="29221">MYKLAFVDDEATTRDTLCSCFPWEKAGFEIVAQFSNGMEALKYLLQHELDAILCDIKMPVMNGIELSREIHERKLPVQIILLSGLRDFELARQAISYGVRHYMVKPAKFQNLHDVLMLLKQELDEKKGITGKPDTNVSIQTDVNAQSSDHPVIQRILHYVEAEYRNVTLEDVARFVHMNPSYVSSYFRKLTGQKFSDYVLTVRMKKAAELLREHRWKALEVGEMVGYANAKNFIRAFKQYYGKTPGQFKHEH</sequence>
<dbReference type="PROSITE" id="PS50110">
    <property type="entry name" value="RESPONSE_REGULATORY"/>
    <property type="match status" value="1"/>
</dbReference>
<comment type="caution">
    <text evidence="11">The sequence shown here is derived from an EMBL/GenBank/DDBJ whole genome shotgun (WGS) entry which is preliminary data.</text>
</comment>
<dbReference type="Pfam" id="PF00072">
    <property type="entry name" value="Response_reg"/>
    <property type="match status" value="1"/>
</dbReference>
<dbReference type="GO" id="GO:0005737">
    <property type="term" value="C:cytoplasm"/>
    <property type="evidence" value="ECO:0007669"/>
    <property type="project" value="UniProtKB-SubCell"/>
</dbReference>
<feature type="modified residue" description="4-aspartylphosphate" evidence="8">
    <location>
        <position position="55"/>
    </location>
</feature>
<dbReference type="SUPFAM" id="SSF52172">
    <property type="entry name" value="CheY-like"/>
    <property type="match status" value="1"/>
</dbReference>
<dbReference type="GO" id="GO:0003700">
    <property type="term" value="F:DNA-binding transcription factor activity"/>
    <property type="evidence" value="ECO:0007669"/>
    <property type="project" value="InterPro"/>
</dbReference>
<evidence type="ECO:0000313" key="12">
    <source>
        <dbReference type="Proteomes" id="UP000276128"/>
    </source>
</evidence>
<dbReference type="PANTHER" id="PTHR42713:SF3">
    <property type="entry name" value="TRANSCRIPTIONAL REGULATORY PROTEIN HPTR"/>
    <property type="match status" value="1"/>
</dbReference>
<keyword evidence="3 8" id="KW-0597">Phosphoprotein</keyword>
<dbReference type="PRINTS" id="PR00032">
    <property type="entry name" value="HTHARAC"/>
</dbReference>
<dbReference type="PANTHER" id="PTHR42713">
    <property type="entry name" value="HISTIDINE KINASE-RELATED"/>
    <property type="match status" value="1"/>
</dbReference>
<evidence type="ECO:0000256" key="4">
    <source>
        <dbReference type="ARBA" id="ARBA00023012"/>
    </source>
</evidence>
<evidence type="ECO:0000256" key="1">
    <source>
        <dbReference type="ARBA" id="ARBA00004496"/>
    </source>
</evidence>
<accession>A0A430JK10</accession>
<dbReference type="AlphaFoldDB" id="A0A430JK10"/>
<dbReference type="InterPro" id="IPR051552">
    <property type="entry name" value="HptR"/>
</dbReference>
<dbReference type="Proteomes" id="UP000276128">
    <property type="component" value="Unassembled WGS sequence"/>
</dbReference>
<keyword evidence="7" id="KW-0804">Transcription</keyword>
<organism evidence="11 12">
    <name type="scientific">Paenibacillus whitsoniae</name>
    <dbReference type="NCBI Taxonomy" id="2496558"/>
    <lineage>
        <taxon>Bacteria</taxon>
        <taxon>Bacillati</taxon>
        <taxon>Bacillota</taxon>
        <taxon>Bacilli</taxon>
        <taxon>Bacillales</taxon>
        <taxon>Paenibacillaceae</taxon>
        <taxon>Paenibacillus</taxon>
    </lineage>
</organism>
<dbReference type="Pfam" id="PF12833">
    <property type="entry name" value="HTH_18"/>
    <property type="match status" value="1"/>
</dbReference>
<protein>
    <submittedName>
        <fullName evidence="11">Response regulator</fullName>
    </submittedName>
</protein>
<evidence type="ECO:0000256" key="8">
    <source>
        <dbReference type="PROSITE-ProRule" id="PRU00169"/>
    </source>
</evidence>
<keyword evidence="4" id="KW-0902">Two-component regulatory system</keyword>
<keyword evidence="6" id="KW-0238">DNA-binding</keyword>
<dbReference type="GO" id="GO:0043565">
    <property type="term" value="F:sequence-specific DNA binding"/>
    <property type="evidence" value="ECO:0007669"/>
    <property type="project" value="InterPro"/>
</dbReference>
<dbReference type="Gene3D" id="3.40.50.2300">
    <property type="match status" value="1"/>
</dbReference>
<dbReference type="CDD" id="cd17536">
    <property type="entry name" value="REC_YesN-like"/>
    <property type="match status" value="1"/>
</dbReference>
<dbReference type="PROSITE" id="PS01124">
    <property type="entry name" value="HTH_ARAC_FAMILY_2"/>
    <property type="match status" value="1"/>
</dbReference>
<gene>
    <name evidence="11" type="ORF">EJQ19_02190</name>
</gene>
<keyword evidence="2" id="KW-0963">Cytoplasm</keyword>
<keyword evidence="5" id="KW-0805">Transcription regulation</keyword>
<dbReference type="Gene3D" id="1.10.10.60">
    <property type="entry name" value="Homeodomain-like"/>
    <property type="match status" value="2"/>
</dbReference>